<dbReference type="EMBL" id="MN740921">
    <property type="protein sequence ID" value="QHU17981.1"/>
    <property type="molecule type" value="Genomic_DNA"/>
</dbReference>
<organism evidence="2">
    <name type="scientific">viral metagenome</name>
    <dbReference type="NCBI Taxonomy" id="1070528"/>
    <lineage>
        <taxon>unclassified sequences</taxon>
        <taxon>metagenomes</taxon>
        <taxon>organismal metagenomes</taxon>
    </lineage>
</organism>
<feature type="region of interest" description="Disordered" evidence="1">
    <location>
        <begin position="362"/>
        <end position="419"/>
    </location>
</feature>
<sequence>MYMDTKISQTIELSFDTLKTTRLKIKTKIGEIDTIKKTIRQNYLTYIAKENEHFFGLDSFHFQNKAIELEHKNMLELYHFIDNRIYGDYYKLFSMIYESLKSQLTETQLYKVKELHHFKNYTIYKDLEPFKIYEFNLINQIHQDIVLVLTNINEMFMENESNIMEHRKHLHLGMNIDNYVINQKYMNYHLKMSNDLHENYLQVFHKYHNNLLHKYLEKIELFYKQICHHKEDQCDVEFSSTIPTYDIHETKDEEIPEVHDEEIPEAHDEEIPEAHDEEIPLASEVEIPLDNEVEISEAHDEKIPLDNEVEIPEAHDEKIPLDNEVEIPEAHDEKIPEAHDEEISDVVEGIVKEAIDCFKSSIHYPTPLQDPPCPPPPPPSLDDENSDVSSTLSNESVNQTSTNNTKKKKKRKRKKKKKN</sequence>
<protein>
    <submittedName>
        <fullName evidence="2">Uncharacterized protein</fullName>
    </submittedName>
</protein>
<name>A0A6C0KLD4_9ZZZZ</name>
<accession>A0A6C0KLD4</accession>
<feature type="compositionally biased region" description="Pro residues" evidence="1">
    <location>
        <begin position="368"/>
        <end position="380"/>
    </location>
</feature>
<dbReference type="AlphaFoldDB" id="A0A6C0KLD4"/>
<reference evidence="2" key="1">
    <citation type="journal article" date="2020" name="Nature">
        <title>Giant virus diversity and host interactions through global metagenomics.</title>
        <authorList>
            <person name="Schulz F."/>
            <person name="Roux S."/>
            <person name="Paez-Espino D."/>
            <person name="Jungbluth S."/>
            <person name="Walsh D.A."/>
            <person name="Denef V.J."/>
            <person name="McMahon K.D."/>
            <person name="Konstantinidis K.T."/>
            <person name="Eloe-Fadrosh E.A."/>
            <person name="Kyrpides N.C."/>
            <person name="Woyke T."/>
        </authorList>
    </citation>
    <scope>NUCLEOTIDE SEQUENCE</scope>
    <source>
        <strain evidence="2">GVMAG-S-3300012919-55</strain>
    </source>
</reference>
<evidence type="ECO:0000256" key="1">
    <source>
        <dbReference type="SAM" id="MobiDB-lite"/>
    </source>
</evidence>
<feature type="compositionally biased region" description="Polar residues" evidence="1">
    <location>
        <begin position="387"/>
        <end position="404"/>
    </location>
</feature>
<evidence type="ECO:0000313" key="2">
    <source>
        <dbReference type="EMBL" id="QHU17981.1"/>
    </source>
</evidence>
<proteinExistence type="predicted"/>
<feature type="compositionally biased region" description="Basic residues" evidence="1">
    <location>
        <begin position="405"/>
        <end position="419"/>
    </location>
</feature>